<reference evidence="1" key="1">
    <citation type="submission" date="2023-07" db="EMBL/GenBank/DDBJ databases">
        <title>Black Yeasts Isolated from many extreme environments.</title>
        <authorList>
            <person name="Coleine C."/>
            <person name="Stajich J.E."/>
            <person name="Selbmann L."/>
        </authorList>
    </citation>
    <scope>NUCLEOTIDE SEQUENCE</scope>
    <source>
        <strain evidence="1">CCFEE 5714</strain>
    </source>
</reference>
<organism evidence="1 2">
    <name type="scientific">Vermiconidia calcicola</name>
    <dbReference type="NCBI Taxonomy" id="1690605"/>
    <lineage>
        <taxon>Eukaryota</taxon>
        <taxon>Fungi</taxon>
        <taxon>Dikarya</taxon>
        <taxon>Ascomycota</taxon>
        <taxon>Pezizomycotina</taxon>
        <taxon>Dothideomycetes</taxon>
        <taxon>Dothideomycetidae</taxon>
        <taxon>Mycosphaerellales</taxon>
        <taxon>Extremaceae</taxon>
        <taxon>Vermiconidia</taxon>
    </lineage>
</organism>
<dbReference type="EMBL" id="JAUTXU010000034">
    <property type="protein sequence ID" value="KAK3718023.1"/>
    <property type="molecule type" value="Genomic_DNA"/>
</dbReference>
<dbReference type="Proteomes" id="UP001281147">
    <property type="component" value="Unassembled WGS sequence"/>
</dbReference>
<name>A0ACC3NJQ1_9PEZI</name>
<gene>
    <name evidence="1" type="ORF">LTR37_005449</name>
</gene>
<proteinExistence type="predicted"/>
<accession>A0ACC3NJQ1</accession>
<keyword evidence="2" id="KW-1185">Reference proteome</keyword>
<comment type="caution">
    <text evidence="1">The sequence shown here is derived from an EMBL/GenBank/DDBJ whole genome shotgun (WGS) entry which is preliminary data.</text>
</comment>
<protein>
    <submittedName>
        <fullName evidence="1">Uncharacterized protein</fullName>
    </submittedName>
</protein>
<sequence>MLGTTRTLRDRSTSRDPEIIYPSQNRASVKEETKDKSIMDSWLEPSLAEKPSYRDQTGGSYYGVSEHMQPLGEAPNARVKTRVKADGARKSVLGRSAAAVGSDAQETPEGTPAPPSTSQTVPTSSPQPKIVVEDEDDDDYAPKAAGKKKERAARPRAVKRQSEVTPAPVSTKPALPKPSTSTAEALKKKYNKTKVKAVVEEAKRRAIDVGKPELAAAVNEIYLQSLNNPRLMELLQAILNQSATPTQTAEFQEHVRRAKRRLRDEKDAKAASRAHPKSSNGTKSLPLRSPSKPTPVEPETSAIPSTEISNNIKPKSSSKVKSPSKHSSRHRRPGHTGPMSTSPSKARAGSPDSDSSLTDMTSNPDDDMDVDEPDLDDAAAPEASTHPVKVKDHAAERGSLAAPNRNLKRSSADAELEEQEQDRVLASKKQKLDETVARDYRYEESNVRGPPPSAASRLRSRTGMNATLAPPSLSVTINGGRNASGRGSRAVSSDLDSPLSEPATSTSSRQSTPHVYKVPTKPFGKRAKTKQS</sequence>
<evidence type="ECO:0000313" key="1">
    <source>
        <dbReference type="EMBL" id="KAK3718023.1"/>
    </source>
</evidence>
<evidence type="ECO:0000313" key="2">
    <source>
        <dbReference type="Proteomes" id="UP001281147"/>
    </source>
</evidence>